<feature type="region of interest" description="Disordered" evidence="1">
    <location>
        <begin position="1"/>
        <end position="35"/>
    </location>
</feature>
<organism evidence="3 4">
    <name type="scientific">Streptomyces griseus subsp. griseus (strain JCM 4626 / CBS 651.72 / NBRC 13350 / KCC S-0626 / ISP 5235)</name>
    <dbReference type="NCBI Taxonomy" id="455632"/>
    <lineage>
        <taxon>Bacteria</taxon>
        <taxon>Bacillati</taxon>
        <taxon>Actinomycetota</taxon>
        <taxon>Actinomycetes</taxon>
        <taxon>Kitasatosporales</taxon>
        <taxon>Streptomycetaceae</taxon>
        <taxon>Streptomyces</taxon>
    </lineage>
</organism>
<dbReference type="InterPro" id="IPR026029">
    <property type="entry name" value="MLI_dom"/>
</dbReference>
<accession>B1VQ91</accession>
<feature type="domain" description="Muconolactone isomerase" evidence="2">
    <location>
        <begin position="37"/>
        <end position="125"/>
    </location>
</feature>
<dbReference type="Gene3D" id="3.30.70.1060">
    <property type="entry name" value="Dimeric alpha+beta barrel"/>
    <property type="match status" value="1"/>
</dbReference>
<dbReference type="AlphaFoldDB" id="B1VQ91"/>
<gene>
    <name evidence="3" type="ordered locus">SGR_363</name>
</gene>
<dbReference type="Pfam" id="PF02426">
    <property type="entry name" value="MIase"/>
    <property type="match status" value="1"/>
</dbReference>
<sequence length="131" mass="14351">MTRTSPAGPHGPAGPPGHEPVGPPPESLTDRDRTHPMEFLVNIHITWPEAMDPDLKTKVSDDERRRAAELAASGTLVRMWRVPGRTENWGLWRAADPTELHAVISSLPVWPWMDVTVHALADHPVDPGPAG</sequence>
<keyword evidence="3" id="KW-0413">Isomerase</keyword>
<dbReference type="Proteomes" id="UP000001685">
    <property type="component" value="Chromosome"/>
</dbReference>
<dbReference type="KEGG" id="sgr:SGR_363"/>
<proteinExistence type="predicted"/>
<reference evidence="4" key="1">
    <citation type="journal article" date="2008" name="J. Bacteriol.">
        <title>Genome sequence of the streptomycin-producing microorganism Streptomyces griseus IFO 13350.</title>
        <authorList>
            <person name="Ohnishi Y."/>
            <person name="Ishikawa J."/>
            <person name="Hara H."/>
            <person name="Suzuki H."/>
            <person name="Ikenoya M."/>
            <person name="Ikeda H."/>
            <person name="Yamashita A."/>
            <person name="Hattori M."/>
            <person name="Horinouchi S."/>
        </authorList>
    </citation>
    <scope>NUCLEOTIDE SEQUENCE [LARGE SCALE GENOMIC DNA]</scope>
    <source>
        <strain evidence="4">JCM 4626 / NBRC 13350</strain>
    </source>
</reference>
<dbReference type="eggNOG" id="COG4829">
    <property type="taxonomic scope" value="Bacteria"/>
</dbReference>
<dbReference type="InterPro" id="IPR011008">
    <property type="entry name" value="Dimeric_a/b-barrel"/>
</dbReference>
<dbReference type="SUPFAM" id="SSF54909">
    <property type="entry name" value="Dimeric alpha+beta barrel"/>
    <property type="match status" value="1"/>
</dbReference>
<feature type="compositionally biased region" description="Pro residues" evidence="1">
    <location>
        <begin position="12"/>
        <end position="26"/>
    </location>
</feature>
<evidence type="ECO:0000313" key="4">
    <source>
        <dbReference type="Proteomes" id="UP000001685"/>
    </source>
</evidence>
<evidence type="ECO:0000259" key="2">
    <source>
        <dbReference type="Pfam" id="PF02426"/>
    </source>
</evidence>
<feature type="compositionally biased region" description="Low complexity" evidence="1">
    <location>
        <begin position="1"/>
        <end position="10"/>
    </location>
</feature>
<name>B1VQ91_STRGG</name>
<evidence type="ECO:0000313" key="3">
    <source>
        <dbReference type="EMBL" id="BAG17192.1"/>
    </source>
</evidence>
<dbReference type="EMBL" id="AP009493">
    <property type="protein sequence ID" value="BAG17192.1"/>
    <property type="molecule type" value="Genomic_DNA"/>
</dbReference>
<dbReference type="GO" id="GO:0016853">
    <property type="term" value="F:isomerase activity"/>
    <property type="evidence" value="ECO:0007669"/>
    <property type="project" value="UniProtKB-KW"/>
</dbReference>
<evidence type="ECO:0000256" key="1">
    <source>
        <dbReference type="SAM" id="MobiDB-lite"/>
    </source>
</evidence>
<dbReference type="HOGENOM" id="CLU_080702_1_0_11"/>
<protein>
    <submittedName>
        <fullName evidence="3">Methylmuconolactone isomerase</fullName>
    </submittedName>
</protein>